<evidence type="ECO:0000313" key="2">
    <source>
        <dbReference type="Proteomes" id="UP000305067"/>
    </source>
</evidence>
<proteinExistence type="predicted"/>
<dbReference type="SUPFAM" id="SSF52047">
    <property type="entry name" value="RNI-like"/>
    <property type="match status" value="1"/>
</dbReference>
<dbReference type="Proteomes" id="UP000305067">
    <property type="component" value="Unassembled WGS sequence"/>
</dbReference>
<protein>
    <recommendedName>
        <fullName evidence="3">F-box domain-containing protein</fullName>
    </recommendedName>
</protein>
<dbReference type="OrthoDB" id="2884925at2759"/>
<gene>
    <name evidence="1" type="ORF">BDV98DRAFT_561369</name>
</gene>
<accession>A0A5C3QXC2</accession>
<name>A0A5C3QXC2_9AGAR</name>
<reference evidence="1 2" key="1">
    <citation type="journal article" date="2019" name="Nat. Ecol. Evol.">
        <title>Megaphylogeny resolves global patterns of mushroom evolution.</title>
        <authorList>
            <person name="Varga T."/>
            <person name="Krizsan K."/>
            <person name="Foldi C."/>
            <person name="Dima B."/>
            <person name="Sanchez-Garcia M."/>
            <person name="Sanchez-Ramirez S."/>
            <person name="Szollosi G.J."/>
            <person name="Szarkandi J.G."/>
            <person name="Papp V."/>
            <person name="Albert L."/>
            <person name="Andreopoulos W."/>
            <person name="Angelini C."/>
            <person name="Antonin V."/>
            <person name="Barry K.W."/>
            <person name="Bougher N.L."/>
            <person name="Buchanan P."/>
            <person name="Buyck B."/>
            <person name="Bense V."/>
            <person name="Catcheside P."/>
            <person name="Chovatia M."/>
            <person name="Cooper J."/>
            <person name="Damon W."/>
            <person name="Desjardin D."/>
            <person name="Finy P."/>
            <person name="Geml J."/>
            <person name="Haridas S."/>
            <person name="Hughes K."/>
            <person name="Justo A."/>
            <person name="Karasinski D."/>
            <person name="Kautmanova I."/>
            <person name="Kiss B."/>
            <person name="Kocsube S."/>
            <person name="Kotiranta H."/>
            <person name="LaButti K.M."/>
            <person name="Lechner B.E."/>
            <person name="Liimatainen K."/>
            <person name="Lipzen A."/>
            <person name="Lukacs Z."/>
            <person name="Mihaltcheva S."/>
            <person name="Morgado L.N."/>
            <person name="Niskanen T."/>
            <person name="Noordeloos M.E."/>
            <person name="Ohm R.A."/>
            <person name="Ortiz-Santana B."/>
            <person name="Ovrebo C."/>
            <person name="Racz N."/>
            <person name="Riley R."/>
            <person name="Savchenko A."/>
            <person name="Shiryaev A."/>
            <person name="Soop K."/>
            <person name="Spirin V."/>
            <person name="Szebenyi C."/>
            <person name="Tomsovsky M."/>
            <person name="Tulloss R.E."/>
            <person name="Uehling J."/>
            <person name="Grigoriev I.V."/>
            <person name="Vagvolgyi C."/>
            <person name="Papp T."/>
            <person name="Martin F.M."/>
            <person name="Miettinen O."/>
            <person name="Hibbett D.S."/>
            <person name="Nagy L.G."/>
        </authorList>
    </citation>
    <scope>NUCLEOTIDE SEQUENCE [LARGE SCALE GENOMIC DNA]</scope>
    <source>
        <strain evidence="1 2">CBS 309.79</strain>
    </source>
</reference>
<evidence type="ECO:0008006" key="3">
    <source>
        <dbReference type="Google" id="ProtNLM"/>
    </source>
</evidence>
<organism evidence="1 2">
    <name type="scientific">Pterulicium gracile</name>
    <dbReference type="NCBI Taxonomy" id="1884261"/>
    <lineage>
        <taxon>Eukaryota</taxon>
        <taxon>Fungi</taxon>
        <taxon>Dikarya</taxon>
        <taxon>Basidiomycota</taxon>
        <taxon>Agaricomycotina</taxon>
        <taxon>Agaricomycetes</taxon>
        <taxon>Agaricomycetidae</taxon>
        <taxon>Agaricales</taxon>
        <taxon>Pleurotineae</taxon>
        <taxon>Pterulaceae</taxon>
        <taxon>Pterulicium</taxon>
    </lineage>
</organism>
<dbReference type="AlphaFoldDB" id="A0A5C3QXC2"/>
<sequence length="494" mass="55919">MPIHDLPQHILSDILLCIVQSDIQTISEPIGEPISIDPQALSPWNLAAVSKLWRETCEDCSRLWTYITLQNHRCIIPAESKADLENLQSQGEYTCVNGLGLLRIYLQLDRSKSAPLNVHLHIPDNFSSDCARFMLTAASSHSARWGTLKINDSAAEHGIEFLHLPQLTTLSYHGMDDYLYIPQSLTSLTHVRLDEFYGRPLQGLVRTVRLPFPQLVTVSLCNYVGTISTVLEMMAACTSLHSFHLQMILEESTAPPEDIAYPQGGIVLEYLTHLEVNINGVLHEEPDTLIFNGVLPMLLPRIRAPKLSVLMLSIPTMDTPDTDVLKDFVDRSRCIITTADIHTTFRKPINNTLRSLPQVEDLKVFCNTTPSGIFLPEPLGYSCSDLTFMLVGRDGTMTNVLPKLRRLTISNLQFDPALLIRIVESRMAESQETNGQQEVVRLEELNIDYFSAQENPVLRLYRTVLWERLSKYESSGFRLRFDSARRSRIDDVFL</sequence>
<evidence type="ECO:0000313" key="1">
    <source>
        <dbReference type="EMBL" id="TFL05039.1"/>
    </source>
</evidence>
<keyword evidence="2" id="KW-1185">Reference proteome</keyword>
<dbReference type="EMBL" id="ML178817">
    <property type="protein sequence ID" value="TFL05039.1"/>
    <property type="molecule type" value="Genomic_DNA"/>
</dbReference>